<keyword evidence="1 2" id="KW-0732">Signal</keyword>
<evidence type="ECO:0000313" key="3">
    <source>
        <dbReference type="EMBL" id="TDL26490.1"/>
    </source>
</evidence>
<protein>
    <recommendedName>
        <fullName evidence="5">RlpA-like protein double-psi beta-barrel domain-containing protein</fullName>
    </recommendedName>
</protein>
<dbReference type="InterPro" id="IPR036908">
    <property type="entry name" value="RlpA-like_sf"/>
</dbReference>
<feature type="chain" id="PRO_5021333669" description="RlpA-like protein double-psi beta-barrel domain-containing protein" evidence="2">
    <location>
        <begin position="23"/>
        <end position="141"/>
    </location>
</feature>
<evidence type="ECO:0000256" key="2">
    <source>
        <dbReference type="SAM" id="SignalP"/>
    </source>
</evidence>
<evidence type="ECO:0008006" key="5">
    <source>
        <dbReference type="Google" id="ProtNLM"/>
    </source>
</evidence>
<dbReference type="Gene3D" id="2.40.40.10">
    <property type="entry name" value="RlpA-like domain"/>
    <property type="match status" value="1"/>
</dbReference>
<dbReference type="STRING" id="50990.A0A4Y7QI06"/>
<dbReference type="PANTHER" id="PTHR31836">
    <property type="match status" value="1"/>
</dbReference>
<dbReference type="VEuPathDB" id="FungiDB:BD410DRAFT_836373"/>
<dbReference type="InterPro" id="IPR051477">
    <property type="entry name" value="Expansin_CellWall"/>
</dbReference>
<dbReference type="PANTHER" id="PTHR31836:SF28">
    <property type="entry name" value="SRCR DOMAIN-CONTAINING PROTEIN-RELATED"/>
    <property type="match status" value="1"/>
</dbReference>
<proteinExistence type="predicted"/>
<dbReference type="OrthoDB" id="406505at2759"/>
<dbReference type="Proteomes" id="UP000294933">
    <property type="component" value="Unassembled WGS sequence"/>
</dbReference>
<name>A0A4Y7QI06_9AGAM</name>
<feature type="signal peptide" evidence="2">
    <location>
        <begin position="1"/>
        <end position="22"/>
    </location>
</feature>
<dbReference type="CDD" id="cd22191">
    <property type="entry name" value="DPBB_RlpA_EXP_N-like"/>
    <property type="match status" value="1"/>
</dbReference>
<accession>A0A4Y7QI06</accession>
<evidence type="ECO:0000313" key="4">
    <source>
        <dbReference type="Proteomes" id="UP000294933"/>
    </source>
</evidence>
<reference evidence="3 4" key="1">
    <citation type="submission" date="2018-06" db="EMBL/GenBank/DDBJ databases">
        <title>A transcriptomic atlas of mushroom development highlights an independent origin of complex multicellularity.</title>
        <authorList>
            <consortium name="DOE Joint Genome Institute"/>
            <person name="Krizsan K."/>
            <person name="Almasi E."/>
            <person name="Merenyi Z."/>
            <person name="Sahu N."/>
            <person name="Viragh M."/>
            <person name="Koszo T."/>
            <person name="Mondo S."/>
            <person name="Kiss B."/>
            <person name="Balint B."/>
            <person name="Kues U."/>
            <person name="Barry K."/>
            <person name="Hegedus J.C."/>
            <person name="Henrissat B."/>
            <person name="Johnson J."/>
            <person name="Lipzen A."/>
            <person name="Ohm R."/>
            <person name="Nagy I."/>
            <person name="Pangilinan J."/>
            <person name="Yan J."/>
            <person name="Xiong Y."/>
            <person name="Grigoriev I.V."/>
            <person name="Hibbett D.S."/>
            <person name="Nagy L.G."/>
        </authorList>
    </citation>
    <scope>NUCLEOTIDE SEQUENCE [LARGE SCALE GENOMIC DNA]</scope>
    <source>
        <strain evidence="3 4">SZMC22713</strain>
    </source>
</reference>
<evidence type="ECO:0000256" key="1">
    <source>
        <dbReference type="ARBA" id="ARBA00022729"/>
    </source>
</evidence>
<organism evidence="3 4">
    <name type="scientific">Rickenella mellea</name>
    <dbReference type="NCBI Taxonomy" id="50990"/>
    <lineage>
        <taxon>Eukaryota</taxon>
        <taxon>Fungi</taxon>
        <taxon>Dikarya</taxon>
        <taxon>Basidiomycota</taxon>
        <taxon>Agaricomycotina</taxon>
        <taxon>Agaricomycetes</taxon>
        <taxon>Hymenochaetales</taxon>
        <taxon>Rickenellaceae</taxon>
        <taxon>Rickenella</taxon>
    </lineage>
</organism>
<sequence length="141" mass="15171">MQLTRVPLFATTILASFVCAIAVPVVITAQNGTIDNREADVTHAGQATWFNVGLGACGQVDVDSSHIVAISSLRWANGGNCEQWIQITANGQSHFGQTRDECPSCGIDDLDLSPALFGEFEPLSVGVFEMTWHFMPKGFTP</sequence>
<keyword evidence="4" id="KW-1185">Reference proteome</keyword>
<dbReference type="AlphaFoldDB" id="A0A4Y7QI06"/>
<gene>
    <name evidence="3" type="ORF">BD410DRAFT_836373</name>
</gene>
<dbReference type="SUPFAM" id="SSF50685">
    <property type="entry name" value="Barwin-like endoglucanases"/>
    <property type="match status" value="1"/>
</dbReference>
<dbReference type="EMBL" id="ML170161">
    <property type="protein sequence ID" value="TDL26490.1"/>
    <property type="molecule type" value="Genomic_DNA"/>
</dbReference>